<gene>
    <name evidence="2" type="ORF">CONPUDRAFT_162986</name>
</gene>
<dbReference type="OMA" id="THMITAM"/>
<reference evidence="3" key="1">
    <citation type="journal article" date="2012" name="Science">
        <title>The Paleozoic origin of enzymatic lignin decomposition reconstructed from 31 fungal genomes.</title>
        <authorList>
            <person name="Floudas D."/>
            <person name="Binder M."/>
            <person name="Riley R."/>
            <person name="Barry K."/>
            <person name="Blanchette R.A."/>
            <person name="Henrissat B."/>
            <person name="Martinez A.T."/>
            <person name="Otillar R."/>
            <person name="Spatafora J.W."/>
            <person name="Yadav J.S."/>
            <person name="Aerts A."/>
            <person name="Benoit I."/>
            <person name="Boyd A."/>
            <person name="Carlson A."/>
            <person name="Copeland A."/>
            <person name="Coutinho P.M."/>
            <person name="de Vries R.P."/>
            <person name="Ferreira P."/>
            <person name="Findley K."/>
            <person name="Foster B."/>
            <person name="Gaskell J."/>
            <person name="Glotzer D."/>
            <person name="Gorecki P."/>
            <person name="Heitman J."/>
            <person name="Hesse C."/>
            <person name="Hori C."/>
            <person name="Igarashi K."/>
            <person name="Jurgens J.A."/>
            <person name="Kallen N."/>
            <person name="Kersten P."/>
            <person name="Kohler A."/>
            <person name="Kuees U."/>
            <person name="Kumar T.K.A."/>
            <person name="Kuo A."/>
            <person name="LaButti K."/>
            <person name="Larrondo L.F."/>
            <person name="Lindquist E."/>
            <person name="Ling A."/>
            <person name="Lombard V."/>
            <person name="Lucas S."/>
            <person name="Lundell T."/>
            <person name="Martin R."/>
            <person name="McLaughlin D.J."/>
            <person name="Morgenstern I."/>
            <person name="Morin E."/>
            <person name="Murat C."/>
            <person name="Nagy L.G."/>
            <person name="Nolan M."/>
            <person name="Ohm R.A."/>
            <person name="Patyshakuliyeva A."/>
            <person name="Rokas A."/>
            <person name="Ruiz-Duenas F.J."/>
            <person name="Sabat G."/>
            <person name="Salamov A."/>
            <person name="Samejima M."/>
            <person name="Schmutz J."/>
            <person name="Slot J.C."/>
            <person name="St John F."/>
            <person name="Stenlid J."/>
            <person name="Sun H."/>
            <person name="Sun S."/>
            <person name="Syed K."/>
            <person name="Tsang A."/>
            <person name="Wiebenga A."/>
            <person name="Young D."/>
            <person name="Pisabarro A."/>
            <person name="Eastwood D.C."/>
            <person name="Martin F."/>
            <person name="Cullen D."/>
            <person name="Grigoriev I.V."/>
            <person name="Hibbett D.S."/>
        </authorList>
    </citation>
    <scope>NUCLEOTIDE SEQUENCE [LARGE SCALE GENOMIC DNA]</scope>
    <source>
        <strain evidence="3">RWD-64-598 SS2</strain>
    </source>
</reference>
<organism evidence="2 3">
    <name type="scientific">Coniophora puteana (strain RWD-64-598)</name>
    <name type="common">Brown rot fungus</name>
    <dbReference type="NCBI Taxonomy" id="741705"/>
    <lineage>
        <taxon>Eukaryota</taxon>
        <taxon>Fungi</taxon>
        <taxon>Dikarya</taxon>
        <taxon>Basidiomycota</taxon>
        <taxon>Agaricomycotina</taxon>
        <taxon>Agaricomycetes</taxon>
        <taxon>Agaricomycetidae</taxon>
        <taxon>Boletales</taxon>
        <taxon>Coniophorineae</taxon>
        <taxon>Coniophoraceae</taxon>
        <taxon>Coniophora</taxon>
    </lineage>
</organism>
<evidence type="ECO:0000313" key="2">
    <source>
        <dbReference type="EMBL" id="EIW83631.1"/>
    </source>
</evidence>
<name>A0A5M3MYD6_CONPW</name>
<dbReference type="OrthoDB" id="2688210at2759"/>
<dbReference type="GeneID" id="19204822"/>
<protein>
    <submittedName>
        <fullName evidence="2">Uncharacterized protein</fullName>
    </submittedName>
</protein>
<dbReference type="Proteomes" id="UP000053558">
    <property type="component" value="Unassembled WGS sequence"/>
</dbReference>
<evidence type="ECO:0000256" key="1">
    <source>
        <dbReference type="SAM" id="MobiDB-lite"/>
    </source>
</evidence>
<sequence>MEDGDDRDMWWWTIEGLRFAKRASALPDADALVQVTNAETGVVSFKPAAAMRDPKAPVVPDSQLSFEDLSFASTHMITAMRNHHWEKERVDQLYEFWRVLLGHPWWYSLDGSQLYRNALLAYQEDSRKDWHFALRAKSGYRLEFSEDDLKLARESLFFRVKNSYGGEYTNSTTAPYGRANREEKRRATSPDPS</sequence>
<dbReference type="RefSeq" id="XP_007765584.1">
    <property type="nucleotide sequence ID" value="XM_007767394.1"/>
</dbReference>
<dbReference type="AlphaFoldDB" id="A0A5M3MYD6"/>
<feature type="non-terminal residue" evidence="2">
    <location>
        <position position="193"/>
    </location>
</feature>
<dbReference type="EMBL" id="JH711575">
    <property type="protein sequence ID" value="EIW83631.1"/>
    <property type="molecule type" value="Genomic_DNA"/>
</dbReference>
<keyword evidence="3" id="KW-1185">Reference proteome</keyword>
<dbReference type="KEGG" id="cput:CONPUDRAFT_162986"/>
<feature type="compositionally biased region" description="Basic and acidic residues" evidence="1">
    <location>
        <begin position="179"/>
        <end position="193"/>
    </location>
</feature>
<evidence type="ECO:0000313" key="3">
    <source>
        <dbReference type="Proteomes" id="UP000053558"/>
    </source>
</evidence>
<accession>A0A5M3MYD6</accession>
<proteinExistence type="predicted"/>
<feature type="region of interest" description="Disordered" evidence="1">
    <location>
        <begin position="166"/>
        <end position="193"/>
    </location>
</feature>
<comment type="caution">
    <text evidence="2">The sequence shown here is derived from an EMBL/GenBank/DDBJ whole genome shotgun (WGS) entry which is preliminary data.</text>
</comment>